<proteinExistence type="predicted"/>
<protein>
    <submittedName>
        <fullName evidence="1">Uncharacterized protein</fullName>
    </submittedName>
</protein>
<accession>A0AAW7X2I1</accession>
<dbReference type="AlphaFoldDB" id="A0AAW7X2I1"/>
<dbReference type="Proteomes" id="UP001169760">
    <property type="component" value="Unassembled WGS sequence"/>
</dbReference>
<gene>
    <name evidence="1" type="ORF">Q4521_04590</name>
</gene>
<evidence type="ECO:0000313" key="2">
    <source>
        <dbReference type="Proteomes" id="UP001169760"/>
    </source>
</evidence>
<organism evidence="1 2">
    <name type="scientific">Saccharophagus degradans</name>
    <dbReference type="NCBI Taxonomy" id="86304"/>
    <lineage>
        <taxon>Bacteria</taxon>
        <taxon>Pseudomonadati</taxon>
        <taxon>Pseudomonadota</taxon>
        <taxon>Gammaproteobacteria</taxon>
        <taxon>Cellvibrionales</taxon>
        <taxon>Cellvibrionaceae</taxon>
        <taxon>Saccharophagus</taxon>
    </lineage>
</organism>
<reference evidence="1" key="1">
    <citation type="submission" date="2023-07" db="EMBL/GenBank/DDBJ databases">
        <title>Genome content predicts the carbon catabolic preferences of heterotrophic bacteria.</title>
        <authorList>
            <person name="Gralka M."/>
        </authorList>
    </citation>
    <scope>NUCLEOTIDE SEQUENCE</scope>
    <source>
        <strain evidence="1">I3M17_2</strain>
    </source>
</reference>
<sequence length="392" mass="44758">MTLKIFHQVGHNANWNLDSMEQDGAGDGLILSPVHQPKHSIGNVSAEARGRSFFDPQFYLPSSKKKKLQTYSFFPENISGGFSTVDFSAHAFDAAVDCIDFQVEMGFDRLVIPARFFSQMVSDYQQQQEAYTLKPFLEYIRTLSVDKPVFMTLPLTSHMVADVKYREELLNWVTRFPEIHGVYAFVDNERDTKQVRDSDYLYESLAFFKSIVNADLELVIGYTNTEALLFSLLGDITLTFGTFENTRIFSIDKFLESDEGRRGPKARIYLPGLMNWVQYTQAKEIQRDLPEVWDGVYRSTSYGDAALASVTEPTFNQPGLYKHFFLVMYDQIKTLRAMSIVDRYGYLRAALKTAESSYAAIERGRIDLEVHGAGGHIQPWLSAINRYARGFL</sequence>
<name>A0AAW7X2I1_9GAMM</name>
<dbReference type="RefSeq" id="WP_303491375.1">
    <property type="nucleotide sequence ID" value="NZ_JAUOPB010000003.1"/>
</dbReference>
<evidence type="ECO:0000313" key="1">
    <source>
        <dbReference type="EMBL" id="MDO6421742.1"/>
    </source>
</evidence>
<comment type="caution">
    <text evidence="1">The sequence shown here is derived from an EMBL/GenBank/DDBJ whole genome shotgun (WGS) entry which is preliminary data.</text>
</comment>
<dbReference type="EMBL" id="JAUOPB010000003">
    <property type="protein sequence ID" value="MDO6421742.1"/>
    <property type="molecule type" value="Genomic_DNA"/>
</dbReference>